<evidence type="ECO:0000313" key="1">
    <source>
        <dbReference type="EMBL" id="SDD10020.1"/>
    </source>
</evidence>
<reference evidence="2" key="1">
    <citation type="submission" date="2016-10" db="EMBL/GenBank/DDBJ databases">
        <authorList>
            <person name="Varghese N."/>
            <person name="Submissions S."/>
        </authorList>
    </citation>
    <scope>NUCLEOTIDE SEQUENCE [LARGE SCALE GENOMIC DNA]</scope>
    <source>
        <strain evidence="2">IBRC-M 10403</strain>
    </source>
</reference>
<evidence type="ECO:0008006" key="3">
    <source>
        <dbReference type="Google" id="ProtNLM"/>
    </source>
</evidence>
<dbReference type="InterPro" id="IPR045825">
    <property type="entry name" value="RamS"/>
</dbReference>
<sequence length="42" mass="4419">MNSVLELQELAVDDHEGAPGAPDFSNGSLLNCDSTLSLLICE</sequence>
<dbReference type="NCBIfam" id="NF033212">
    <property type="entry name" value="SapB_AmfS_lanti"/>
    <property type="match status" value="1"/>
</dbReference>
<proteinExistence type="predicted"/>
<name>A0A1G6RZD0_9PSEU</name>
<gene>
    <name evidence="1" type="ORF">SAMN05216174_107125</name>
</gene>
<dbReference type="Pfam" id="PF19402">
    <property type="entry name" value="RamS"/>
    <property type="match status" value="1"/>
</dbReference>
<dbReference type="EMBL" id="FMZZ01000007">
    <property type="protein sequence ID" value="SDD10020.1"/>
    <property type="molecule type" value="Genomic_DNA"/>
</dbReference>
<evidence type="ECO:0000313" key="2">
    <source>
        <dbReference type="Proteomes" id="UP000199501"/>
    </source>
</evidence>
<dbReference type="AlphaFoldDB" id="A0A1G6RZD0"/>
<keyword evidence="2" id="KW-1185">Reference proteome</keyword>
<dbReference type="Proteomes" id="UP000199501">
    <property type="component" value="Unassembled WGS sequence"/>
</dbReference>
<organism evidence="1 2">
    <name type="scientific">Actinokineospora iranica</name>
    <dbReference type="NCBI Taxonomy" id="1271860"/>
    <lineage>
        <taxon>Bacteria</taxon>
        <taxon>Bacillati</taxon>
        <taxon>Actinomycetota</taxon>
        <taxon>Actinomycetes</taxon>
        <taxon>Pseudonocardiales</taxon>
        <taxon>Pseudonocardiaceae</taxon>
        <taxon>Actinokineospora</taxon>
    </lineage>
</organism>
<dbReference type="RefSeq" id="WP_094030678.1">
    <property type="nucleotide sequence ID" value="NZ_FMZZ01000007.1"/>
</dbReference>
<accession>A0A1G6RZD0</accession>
<dbReference type="STRING" id="1271860.SAMN05216174_107125"/>
<protein>
    <recommendedName>
        <fullName evidence="3">SapB/AmfS family lantipeptide</fullName>
    </recommendedName>
</protein>
<dbReference type="NCBIfam" id="NF038159">
    <property type="entry name" value="lanthi_III_b"/>
    <property type="match status" value="1"/>
</dbReference>